<dbReference type="VEuPathDB" id="FungiDB:CPAG_02838"/>
<sequence length="163" mass="18247">MAKCERRFLATMLEPGVWMREATRLVWKSVVAASACLARRVMHRAPTRLARLSRLGGGKMPISSNEHALPSPYFELRMTLGSTWDIGEQQVTKQQQPESGASVDKQRKTQKARPIRARGIQGARRARLETLSSSRDTCGVPSAVRVCGRWGGWLLCRRGREMG</sequence>
<accession>A0A0J6FC29</accession>
<feature type="region of interest" description="Disordered" evidence="1">
    <location>
        <begin position="89"/>
        <end position="124"/>
    </location>
</feature>
<evidence type="ECO:0000256" key="1">
    <source>
        <dbReference type="SAM" id="MobiDB-lite"/>
    </source>
</evidence>
<dbReference type="EMBL" id="DS268109">
    <property type="protein sequence ID" value="KMM66499.1"/>
    <property type="molecule type" value="Genomic_DNA"/>
</dbReference>
<gene>
    <name evidence="2" type="ORF">CPAG_02838</name>
</gene>
<reference evidence="3" key="2">
    <citation type="journal article" date="2009" name="Genome Res.">
        <title>Comparative genomic analyses of the human fungal pathogens Coccidioides and their relatives.</title>
        <authorList>
            <person name="Sharpton T.J."/>
            <person name="Stajich J.E."/>
            <person name="Rounsley S.D."/>
            <person name="Gardner M.J."/>
            <person name="Wortman J.R."/>
            <person name="Jordar V.S."/>
            <person name="Maiti R."/>
            <person name="Kodira C.D."/>
            <person name="Neafsey D.E."/>
            <person name="Zeng Q."/>
            <person name="Hung C.-Y."/>
            <person name="McMahan C."/>
            <person name="Muszewska A."/>
            <person name="Grynberg M."/>
            <person name="Mandel M.A."/>
            <person name="Kellner E.M."/>
            <person name="Barker B.M."/>
            <person name="Galgiani J.N."/>
            <person name="Orbach M.J."/>
            <person name="Kirkland T.N."/>
            <person name="Cole G.T."/>
            <person name="Henn M.R."/>
            <person name="Birren B.W."/>
            <person name="Taylor J.W."/>
        </authorList>
    </citation>
    <scope>NUCLEOTIDE SEQUENCE [LARGE SCALE GENOMIC DNA]</scope>
    <source>
        <strain evidence="3">RMSCC 3488</strain>
    </source>
</reference>
<name>A0A0J6FC29_COCPO</name>
<reference evidence="3" key="3">
    <citation type="journal article" date="2010" name="Genome Res.">
        <title>Population genomic sequencing of Coccidioides fungi reveals recent hybridization and transposon control.</title>
        <authorList>
            <person name="Neafsey D.E."/>
            <person name="Barker B.M."/>
            <person name="Sharpton T.J."/>
            <person name="Stajich J.E."/>
            <person name="Park D.J."/>
            <person name="Whiston E."/>
            <person name="Hung C.-Y."/>
            <person name="McMahan C."/>
            <person name="White J."/>
            <person name="Sykes S."/>
            <person name="Heiman D."/>
            <person name="Young S."/>
            <person name="Zeng Q."/>
            <person name="Abouelleil A."/>
            <person name="Aftuck L."/>
            <person name="Bessette D."/>
            <person name="Brown A."/>
            <person name="FitzGerald M."/>
            <person name="Lui A."/>
            <person name="Macdonald J.P."/>
            <person name="Priest M."/>
            <person name="Orbach M.J."/>
            <person name="Galgiani J.N."/>
            <person name="Kirkland T.N."/>
            <person name="Cole G.T."/>
            <person name="Birren B.W."/>
            <person name="Henn M.R."/>
            <person name="Taylor J.W."/>
            <person name="Rounsley S.D."/>
        </authorList>
    </citation>
    <scope>NUCLEOTIDE SEQUENCE [LARGE SCALE GENOMIC DNA]</scope>
    <source>
        <strain evidence="3">RMSCC 3488</strain>
    </source>
</reference>
<reference evidence="2 3" key="1">
    <citation type="submission" date="2007-06" db="EMBL/GenBank/DDBJ databases">
        <title>The Genome Sequence of Coccidioides posadasii RMSCC_3488.</title>
        <authorList>
            <consortium name="Coccidioides Genome Resources Consortium"/>
            <consortium name="The Broad Institute Genome Sequencing Platform"/>
            <person name="Henn M.R."/>
            <person name="Sykes S."/>
            <person name="Young S."/>
            <person name="Jaffe D."/>
            <person name="Berlin A."/>
            <person name="Alvarez P."/>
            <person name="Butler J."/>
            <person name="Gnerre S."/>
            <person name="Grabherr M."/>
            <person name="Mauceli E."/>
            <person name="Brockman W."/>
            <person name="Kodira C."/>
            <person name="Alvarado L."/>
            <person name="Zeng Q."/>
            <person name="Crawford M."/>
            <person name="Antoine C."/>
            <person name="Devon K."/>
            <person name="Galgiani J."/>
            <person name="Orsborn K."/>
            <person name="Lewis M.L."/>
            <person name="Nusbaum C."/>
            <person name="Galagan J."/>
            <person name="Birren B."/>
        </authorList>
    </citation>
    <scope>NUCLEOTIDE SEQUENCE [LARGE SCALE GENOMIC DNA]</scope>
    <source>
        <strain evidence="2 3">RMSCC 3488</strain>
    </source>
</reference>
<dbReference type="Proteomes" id="UP000054567">
    <property type="component" value="Unassembled WGS sequence"/>
</dbReference>
<protein>
    <submittedName>
        <fullName evidence="2">Uncharacterized protein</fullName>
    </submittedName>
</protein>
<dbReference type="AlphaFoldDB" id="A0A0J6FC29"/>
<organism evidence="2 3">
    <name type="scientific">Coccidioides posadasii RMSCC 3488</name>
    <dbReference type="NCBI Taxonomy" id="454284"/>
    <lineage>
        <taxon>Eukaryota</taxon>
        <taxon>Fungi</taxon>
        <taxon>Dikarya</taxon>
        <taxon>Ascomycota</taxon>
        <taxon>Pezizomycotina</taxon>
        <taxon>Eurotiomycetes</taxon>
        <taxon>Eurotiomycetidae</taxon>
        <taxon>Onygenales</taxon>
        <taxon>Onygenaceae</taxon>
        <taxon>Coccidioides</taxon>
    </lineage>
</organism>
<feature type="compositionally biased region" description="Polar residues" evidence="1">
    <location>
        <begin position="89"/>
        <end position="99"/>
    </location>
</feature>
<evidence type="ECO:0000313" key="2">
    <source>
        <dbReference type="EMBL" id="KMM66499.1"/>
    </source>
</evidence>
<proteinExistence type="predicted"/>
<evidence type="ECO:0000313" key="3">
    <source>
        <dbReference type="Proteomes" id="UP000054567"/>
    </source>
</evidence>